<name>A0ABT6MYW9_9SPHN</name>
<evidence type="ECO:0000256" key="2">
    <source>
        <dbReference type="ARBA" id="ARBA00021980"/>
    </source>
</evidence>
<evidence type="ECO:0000256" key="3">
    <source>
        <dbReference type="ARBA" id="ARBA00048447"/>
    </source>
</evidence>
<dbReference type="Proteomes" id="UP001160625">
    <property type="component" value="Unassembled WGS sequence"/>
</dbReference>
<evidence type="ECO:0000313" key="5">
    <source>
        <dbReference type="EMBL" id="MDH7637683.1"/>
    </source>
</evidence>
<dbReference type="Gene3D" id="3.40.50.1580">
    <property type="entry name" value="Nucleoside phosphorylase domain"/>
    <property type="match status" value="1"/>
</dbReference>
<dbReference type="PANTHER" id="PTHR43691:SF11">
    <property type="entry name" value="FI09636P-RELATED"/>
    <property type="match status" value="1"/>
</dbReference>
<dbReference type="PANTHER" id="PTHR43691">
    <property type="entry name" value="URIDINE PHOSPHORYLASE"/>
    <property type="match status" value="1"/>
</dbReference>
<accession>A0ABT6MYW9</accession>
<sequence>MAKRAWYIGCDENEIADRVLLIGDPGRVSRLAAILDDVHWVKENRGLRTISGYHKGVRVTASAFGMGGPIATIVLHELADLGAATFLRIGTSMALPPVKLGEFLIASEAIGTDGATLAYGGSGGPVAAAPRLVETLERAVTAADIPWRKGRFASFDGFYRDMFSLEAETRQRVADVRRNLLREGVLVTDMESSAIFTAARALGVAAGSLCVATVDSETQAKIDGEEMDLLERRLFLTALDTLAGLQPAEPA</sequence>
<dbReference type="InterPro" id="IPR035994">
    <property type="entry name" value="Nucleoside_phosphorylase_sf"/>
</dbReference>
<dbReference type="EC" id="2.4.2.3" evidence="1"/>
<evidence type="ECO:0000313" key="6">
    <source>
        <dbReference type="Proteomes" id="UP001160625"/>
    </source>
</evidence>
<dbReference type="RefSeq" id="WP_281043025.1">
    <property type="nucleotide sequence ID" value="NZ_JARYGZ010000001.1"/>
</dbReference>
<comment type="catalytic activity">
    <reaction evidence="3">
        <text>uridine + phosphate = alpha-D-ribose 1-phosphate + uracil</text>
        <dbReference type="Rhea" id="RHEA:24388"/>
        <dbReference type="ChEBI" id="CHEBI:16704"/>
        <dbReference type="ChEBI" id="CHEBI:17568"/>
        <dbReference type="ChEBI" id="CHEBI:43474"/>
        <dbReference type="ChEBI" id="CHEBI:57720"/>
        <dbReference type="EC" id="2.4.2.3"/>
    </reaction>
</comment>
<dbReference type="EMBL" id="JARYGZ010000001">
    <property type="protein sequence ID" value="MDH7637683.1"/>
    <property type="molecule type" value="Genomic_DNA"/>
</dbReference>
<proteinExistence type="predicted"/>
<reference evidence="5" key="1">
    <citation type="submission" date="2023-04" db="EMBL/GenBank/DDBJ databases">
        <title>Sphingomonas sp. MAHUQ-71 isolated from rice field.</title>
        <authorList>
            <person name="Huq M.A."/>
        </authorList>
    </citation>
    <scope>NUCLEOTIDE SEQUENCE</scope>
    <source>
        <strain evidence="5">MAHUQ-71</strain>
    </source>
</reference>
<dbReference type="Pfam" id="PF01048">
    <property type="entry name" value="PNP_UDP_1"/>
    <property type="match status" value="1"/>
</dbReference>
<gene>
    <name evidence="5" type="ORF">QGN17_02970</name>
</gene>
<comment type="caution">
    <text evidence="5">The sequence shown here is derived from an EMBL/GenBank/DDBJ whole genome shotgun (WGS) entry which is preliminary data.</text>
</comment>
<evidence type="ECO:0000259" key="4">
    <source>
        <dbReference type="Pfam" id="PF01048"/>
    </source>
</evidence>
<dbReference type="CDD" id="cd17767">
    <property type="entry name" value="UP_EcUdp-like"/>
    <property type="match status" value="1"/>
</dbReference>
<dbReference type="SUPFAM" id="SSF53167">
    <property type="entry name" value="Purine and uridine phosphorylases"/>
    <property type="match status" value="1"/>
</dbReference>
<evidence type="ECO:0000256" key="1">
    <source>
        <dbReference type="ARBA" id="ARBA00011888"/>
    </source>
</evidence>
<keyword evidence="6" id="KW-1185">Reference proteome</keyword>
<feature type="domain" description="Nucleoside phosphorylase" evidence="4">
    <location>
        <begin position="18"/>
        <end position="213"/>
    </location>
</feature>
<protein>
    <recommendedName>
        <fullName evidence="2">Uridine phosphorylase</fullName>
        <ecNumber evidence="1">2.4.2.3</ecNumber>
    </recommendedName>
</protein>
<dbReference type="InterPro" id="IPR000845">
    <property type="entry name" value="Nucleoside_phosphorylase_d"/>
</dbReference>
<organism evidence="5 6">
    <name type="scientific">Sphingomonas oryzagri</name>
    <dbReference type="NCBI Taxonomy" id="3042314"/>
    <lineage>
        <taxon>Bacteria</taxon>
        <taxon>Pseudomonadati</taxon>
        <taxon>Pseudomonadota</taxon>
        <taxon>Alphaproteobacteria</taxon>
        <taxon>Sphingomonadales</taxon>
        <taxon>Sphingomonadaceae</taxon>
        <taxon>Sphingomonas</taxon>
    </lineage>
</organism>